<dbReference type="RefSeq" id="XP_044391928.1">
    <property type="nucleotide sequence ID" value="XM_044535993.1"/>
</dbReference>
<keyword evidence="4" id="KW-1185">Reference proteome</keyword>
<dbReference type="OMA" id="SSRGCMM"/>
<dbReference type="Gramene" id="TraesCS5B03G1375400.1">
    <property type="protein sequence ID" value="TraesCS5B03G1375400.1.CDS1"/>
    <property type="gene ID" value="TraesCS5B03G1375400"/>
</dbReference>
<dbReference type="Gramene" id="TraesROB_scaffold_027953_01G000300.1">
    <property type="protein sequence ID" value="TraesROB_scaffold_027953_01G000300.1"/>
    <property type="gene ID" value="TraesROB_scaffold_027953_01G000300"/>
</dbReference>
<sequence length="139" mass="13868">MPTTTTTTNASGSRACGRSMTAAMSLVLLLALLGRPSPATAQLGDAHKCRDTCLEGCTGWVVVCHMSCASACAGAGGIGIMSIDNGIPPDHPNPDDLPKPPPLPDLLHPLRGAGGIAFSPAPSPAASKSSSSSSTSDDD</sequence>
<feature type="compositionally biased region" description="Low complexity" evidence="1">
    <location>
        <begin position="124"/>
        <end position="139"/>
    </location>
</feature>
<dbReference type="Gramene" id="TraesWEE_scaffold_053238_01G000300.1">
    <property type="protein sequence ID" value="TraesWEE_scaffold_053238_01G000300.1"/>
    <property type="gene ID" value="TraesWEE_scaffold_053238_01G000300"/>
</dbReference>
<evidence type="ECO:0000313" key="4">
    <source>
        <dbReference type="Proteomes" id="UP000019116"/>
    </source>
</evidence>
<name>A0A3B6LZ79_WHEAT</name>
<dbReference type="Gramene" id="TraesNOR5B03G03052910.1">
    <property type="protein sequence ID" value="TraesNOR5B03G03052910.1.CDS1"/>
    <property type="gene ID" value="TraesNOR5B03G03052910"/>
</dbReference>
<dbReference type="Gramene" id="TraesCAD_scaffold_022518_01G000300.1">
    <property type="protein sequence ID" value="TraesCAD_scaffold_022518_01G000300.1"/>
    <property type="gene ID" value="TraesCAD_scaffold_022518_01G000300"/>
</dbReference>
<gene>
    <name evidence="3" type="primary">LOC123114501</name>
</gene>
<dbReference type="Gramene" id="TraesJUL5B03G03047560.1">
    <property type="protein sequence ID" value="TraesJUL5B03G03047560.1.CDS1"/>
    <property type="gene ID" value="TraesJUL5B03G03047560"/>
</dbReference>
<organism evidence="3">
    <name type="scientific">Triticum aestivum</name>
    <name type="common">Wheat</name>
    <dbReference type="NCBI Taxonomy" id="4565"/>
    <lineage>
        <taxon>Eukaryota</taxon>
        <taxon>Viridiplantae</taxon>
        <taxon>Streptophyta</taxon>
        <taxon>Embryophyta</taxon>
        <taxon>Tracheophyta</taxon>
        <taxon>Spermatophyta</taxon>
        <taxon>Magnoliopsida</taxon>
        <taxon>Liliopsida</taxon>
        <taxon>Poales</taxon>
        <taxon>Poaceae</taxon>
        <taxon>BOP clade</taxon>
        <taxon>Pooideae</taxon>
        <taxon>Triticodae</taxon>
        <taxon>Triticeae</taxon>
        <taxon>Triticinae</taxon>
        <taxon>Triticum</taxon>
    </lineage>
</organism>
<feature type="chain" id="PRO_5043177618" evidence="2">
    <location>
        <begin position="42"/>
        <end position="139"/>
    </location>
</feature>
<dbReference type="PaxDb" id="4565-Traes_7BS_A83E84214.1"/>
<evidence type="ECO:0000313" key="3">
    <source>
        <dbReference type="EnsemblPlants" id="TraesCS5B02G568600.1.cds1"/>
    </source>
</evidence>
<dbReference type="EnsemblPlants" id="TraesCS5B02G568600.1">
    <property type="protein sequence ID" value="TraesCS5B02G568600.1.cds1"/>
    <property type="gene ID" value="TraesCS5B02G568600"/>
</dbReference>
<dbReference type="Proteomes" id="UP000019116">
    <property type="component" value="Chromosome 5B"/>
</dbReference>
<dbReference type="Gramene" id="TraesARI7B03G04344280.1">
    <property type="protein sequence ID" value="TraesARI7B03G04344280.1.CDS1"/>
    <property type="gene ID" value="TraesARI7B03G04344280"/>
</dbReference>
<dbReference type="AlphaFoldDB" id="A0A3B6LZ79"/>
<accession>A0A3B6LZ79</accession>
<dbReference type="Gramene" id="TraesLDM5B03G03026680.1">
    <property type="protein sequence ID" value="TraesLDM5B03G03026680.1.CDS1"/>
    <property type="gene ID" value="TraesLDM5B03G03026680"/>
</dbReference>
<feature type="signal peptide" evidence="2">
    <location>
        <begin position="1"/>
        <end position="41"/>
    </location>
</feature>
<dbReference type="Gramene" id="TraesRN5B0101343500.1">
    <property type="protein sequence ID" value="TraesRN5B0101343500.1"/>
    <property type="gene ID" value="TraesRN5B0101343500"/>
</dbReference>
<evidence type="ECO:0000256" key="1">
    <source>
        <dbReference type="SAM" id="MobiDB-lite"/>
    </source>
</evidence>
<evidence type="ECO:0000256" key="2">
    <source>
        <dbReference type="SAM" id="SignalP"/>
    </source>
</evidence>
<dbReference type="GeneID" id="123114501"/>
<dbReference type="Gramene" id="TraesMAC5B03G03021720.1">
    <property type="protein sequence ID" value="TraesMAC5B03G03021720.1.CDS1"/>
    <property type="gene ID" value="TraesMAC5B03G03021720"/>
</dbReference>
<keyword evidence="2" id="KW-0732">Signal</keyword>
<feature type="region of interest" description="Disordered" evidence="1">
    <location>
        <begin position="83"/>
        <end position="139"/>
    </location>
</feature>
<dbReference type="Gramene" id="TraesJAG5B03G03021070.1">
    <property type="protein sequence ID" value="TraesJAG5B03G03021070.1.CDS1"/>
    <property type="gene ID" value="TraesJAG5B03G03021070"/>
</dbReference>
<protein>
    <submittedName>
        <fullName evidence="3">Uncharacterized protein</fullName>
    </submittedName>
</protein>
<dbReference type="Gramene" id="TraesCS5B02G568600.1">
    <property type="protein sequence ID" value="TraesCS5B02G568600.1.cds1"/>
    <property type="gene ID" value="TraesCS5B02G568600"/>
</dbReference>
<proteinExistence type="predicted"/>
<dbReference type="Gramene" id="TraesSYM7B03G03997700.1">
    <property type="protein sequence ID" value="TraesSYM7B03G03997700.1.CDS1"/>
    <property type="gene ID" value="TraesSYM7B03G03997700"/>
</dbReference>
<dbReference type="OrthoDB" id="716379at2759"/>
<reference evidence="3" key="2">
    <citation type="submission" date="2018-10" db="UniProtKB">
        <authorList>
            <consortium name="EnsemblPlants"/>
        </authorList>
    </citation>
    <scope>IDENTIFICATION</scope>
</reference>
<reference evidence="3" key="1">
    <citation type="submission" date="2018-08" db="EMBL/GenBank/DDBJ databases">
        <authorList>
            <person name="Rossello M."/>
        </authorList>
    </citation>
    <scope>NUCLEOTIDE SEQUENCE [LARGE SCALE GENOMIC DNA]</scope>
    <source>
        <strain evidence="3">cv. Chinese Spring</strain>
    </source>
</reference>
<dbReference type="Gramene" id="TraesCLE_scaffold_014498_01G000200.1">
    <property type="protein sequence ID" value="TraesCLE_scaffold_014498_01G000200.1"/>
    <property type="gene ID" value="TraesCLE_scaffold_014498_01G000200"/>
</dbReference>
<dbReference type="Gramene" id="TraesLAC5B03G02979610.1">
    <property type="protein sequence ID" value="TraesLAC5B03G02979610.1.CDS1"/>
    <property type="gene ID" value="TraesLAC5B03G02979610"/>
</dbReference>